<proteinExistence type="predicted"/>
<dbReference type="OrthoDB" id="9815559at2"/>
<dbReference type="GO" id="GO:0009103">
    <property type="term" value="P:lipopolysaccharide biosynthetic process"/>
    <property type="evidence" value="ECO:0007669"/>
    <property type="project" value="UniProtKB-KW"/>
</dbReference>
<dbReference type="PANTHER" id="PTHR42866">
    <property type="entry name" value="3-DEOXY-MANNO-OCTULOSONATE CYTIDYLYLTRANSFERASE"/>
    <property type="match status" value="1"/>
</dbReference>
<evidence type="ECO:0000313" key="4">
    <source>
        <dbReference type="EMBL" id="RVT41016.1"/>
    </source>
</evidence>
<evidence type="ECO:0000256" key="3">
    <source>
        <dbReference type="ARBA" id="ARBA00022985"/>
    </source>
</evidence>
<keyword evidence="1 4" id="KW-0808">Transferase</keyword>
<dbReference type="NCBIfam" id="NF003950">
    <property type="entry name" value="PRK05450.1-3"/>
    <property type="match status" value="1"/>
</dbReference>
<dbReference type="PANTHER" id="PTHR42866:SF2">
    <property type="entry name" value="3-DEOXY-MANNO-OCTULOSONATE CYTIDYLYLTRANSFERASE, MITOCHONDRIAL"/>
    <property type="match status" value="1"/>
</dbReference>
<dbReference type="GO" id="GO:0005829">
    <property type="term" value="C:cytosol"/>
    <property type="evidence" value="ECO:0007669"/>
    <property type="project" value="TreeGrafter"/>
</dbReference>
<sequence>MTTAIVIPARYASSRFPGKPLAPLVGATGVAKPLIQRSIEAARTVTGVDYLYVATDDARIADAARACGTAVAMTPPECANGTERVAAALAELPDDVDIFVNFQGDALLTPADLVERLIAHMIAHPDCEVATVAVRCSPSAYAHLVADQAQGRVGGTTVVCDAKGDALYFSKRVLPHITPGSPREATPPVLLHLGLYAYRRSALARYAALPATDLEHIEGLEQLRFLYHGMAVAVVAADPPAWDAIELNNPSDGDPIEAILATRGLV</sequence>
<dbReference type="AlphaFoldDB" id="A0A437J7P3"/>
<dbReference type="InterPro" id="IPR003329">
    <property type="entry name" value="Cytidylyl_trans"/>
</dbReference>
<protein>
    <submittedName>
        <fullName evidence="4">3-deoxy-manno-octulosonate cytidylyltransferase</fullName>
        <ecNumber evidence="4">2.7.7.38</ecNumber>
    </submittedName>
</protein>
<dbReference type="Pfam" id="PF02348">
    <property type="entry name" value="CTP_transf_3"/>
    <property type="match status" value="1"/>
</dbReference>
<keyword evidence="2 4" id="KW-0548">Nucleotidyltransferase</keyword>
<keyword evidence="3" id="KW-0448">Lipopolysaccharide biosynthesis</keyword>
<dbReference type="EC" id="2.7.7.38" evidence="4"/>
<dbReference type="Proteomes" id="UP000282977">
    <property type="component" value="Unassembled WGS sequence"/>
</dbReference>
<dbReference type="GO" id="GO:0008690">
    <property type="term" value="F:3-deoxy-manno-octulosonate cytidylyltransferase activity"/>
    <property type="evidence" value="ECO:0007669"/>
    <property type="project" value="UniProtKB-EC"/>
</dbReference>
<dbReference type="InterPro" id="IPR029044">
    <property type="entry name" value="Nucleotide-diphossugar_trans"/>
</dbReference>
<keyword evidence="5" id="KW-1185">Reference proteome</keyword>
<dbReference type="Gene3D" id="3.90.550.10">
    <property type="entry name" value="Spore Coat Polysaccharide Biosynthesis Protein SpsA, Chain A"/>
    <property type="match status" value="1"/>
</dbReference>
<evidence type="ECO:0000256" key="2">
    <source>
        <dbReference type="ARBA" id="ARBA00022695"/>
    </source>
</evidence>
<gene>
    <name evidence="4" type="ORF">ENE74_11235</name>
</gene>
<name>A0A437J7P3_9SPHN</name>
<evidence type="ECO:0000313" key="5">
    <source>
        <dbReference type="Proteomes" id="UP000282977"/>
    </source>
</evidence>
<evidence type="ECO:0000256" key="1">
    <source>
        <dbReference type="ARBA" id="ARBA00022679"/>
    </source>
</evidence>
<dbReference type="RefSeq" id="WP_127691012.1">
    <property type="nucleotide sequence ID" value="NZ_RZUL01000003.1"/>
</dbReference>
<dbReference type="NCBIfam" id="NF003952">
    <property type="entry name" value="PRK05450.1-5"/>
    <property type="match status" value="1"/>
</dbReference>
<comment type="caution">
    <text evidence="4">The sequence shown here is derived from an EMBL/GenBank/DDBJ whole genome shotgun (WGS) entry which is preliminary data.</text>
</comment>
<reference evidence="4 5" key="1">
    <citation type="submission" date="2019-01" db="EMBL/GenBank/DDBJ databases">
        <authorList>
            <person name="Chen W.-M."/>
        </authorList>
    </citation>
    <scope>NUCLEOTIDE SEQUENCE [LARGE SCALE GENOMIC DNA]</scope>
    <source>
        <strain evidence="4 5">TLA-22</strain>
    </source>
</reference>
<organism evidence="4 5">
    <name type="scientific">Sphingobium algorifonticola</name>
    <dbReference type="NCBI Taxonomy" id="2008318"/>
    <lineage>
        <taxon>Bacteria</taxon>
        <taxon>Pseudomonadati</taxon>
        <taxon>Pseudomonadota</taxon>
        <taxon>Alphaproteobacteria</taxon>
        <taxon>Sphingomonadales</taxon>
        <taxon>Sphingomonadaceae</taxon>
        <taxon>Sphingobium</taxon>
    </lineage>
</organism>
<accession>A0A437J7P3</accession>
<dbReference type="SUPFAM" id="SSF53448">
    <property type="entry name" value="Nucleotide-diphospho-sugar transferases"/>
    <property type="match status" value="1"/>
</dbReference>
<dbReference type="EMBL" id="RZUL01000003">
    <property type="protein sequence ID" value="RVT41016.1"/>
    <property type="molecule type" value="Genomic_DNA"/>
</dbReference>